<protein>
    <submittedName>
        <fullName evidence="1">Uncharacterized protein</fullName>
    </submittedName>
</protein>
<comment type="caution">
    <text evidence="1">The sequence shown here is derived from an EMBL/GenBank/DDBJ whole genome shotgun (WGS) entry which is preliminary data.</text>
</comment>
<evidence type="ECO:0000313" key="2">
    <source>
        <dbReference type="Proteomes" id="UP000068016"/>
    </source>
</evidence>
<dbReference type="AlphaFoldDB" id="A0A108ECD0"/>
<evidence type="ECO:0000313" key="1">
    <source>
        <dbReference type="EMBL" id="KWN08664.1"/>
    </source>
</evidence>
<proteinExistence type="predicted"/>
<name>A0A108ECD0_9BURK</name>
<sequence>MTTRYFMTLPVIAGYPLVMKQLIVAMRWTRKIPFDIEVRSEADDKNALPFLRDTIICRVN</sequence>
<dbReference type="EMBL" id="LPLZ01000065">
    <property type="protein sequence ID" value="KWN08664.1"/>
    <property type="molecule type" value="Genomic_DNA"/>
</dbReference>
<dbReference type="Proteomes" id="UP000068016">
    <property type="component" value="Unassembled WGS sequence"/>
</dbReference>
<gene>
    <name evidence="1" type="ORF">WT83_22720</name>
</gene>
<reference evidence="1 2" key="1">
    <citation type="submission" date="2015-11" db="EMBL/GenBank/DDBJ databases">
        <title>Expanding the genomic diversity of Burkholderia species for the development of highly accurate diagnostics.</title>
        <authorList>
            <person name="Sahl J."/>
            <person name="Keim P."/>
            <person name="Wagner D."/>
        </authorList>
    </citation>
    <scope>NUCLEOTIDE SEQUENCE [LARGE SCALE GENOMIC DNA]</scope>
    <source>
        <strain evidence="1 2">MSMB793WGS</strain>
    </source>
</reference>
<organism evidence="1 2">
    <name type="scientific">Burkholderia territorii</name>
    <dbReference type="NCBI Taxonomy" id="1503055"/>
    <lineage>
        <taxon>Bacteria</taxon>
        <taxon>Pseudomonadati</taxon>
        <taxon>Pseudomonadota</taxon>
        <taxon>Betaproteobacteria</taxon>
        <taxon>Burkholderiales</taxon>
        <taxon>Burkholderiaceae</taxon>
        <taxon>Burkholderia</taxon>
        <taxon>Burkholderia cepacia complex</taxon>
    </lineage>
</organism>
<accession>A0A108ECD0</accession>